<gene>
    <name evidence="3" type="ORF">TEA_017731</name>
</gene>
<protein>
    <recommendedName>
        <fullName evidence="2">Nucleolus and neural progenitor protein-like N-terminal domain-containing protein</fullName>
    </recommendedName>
</protein>
<dbReference type="AlphaFoldDB" id="A0A4S4DBC5"/>
<accession>A0A4S4DBC5</accession>
<dbReference type="Pfam" id="PF14780">
    <property type="entry name" value="NEPRO_N"/>
    <property type="match status" value="1"/>
</dbReference>
<dbReference type="STRING" id="542762.A0A4S4DBC5"/>
<organism evidence="3 4">
    <name type="scientific">Camellia sinensis var. sinensis</name>
    <name type="common">China tea</name>
    <dbReference type="NCBI Taxonomy" id="542762"/>
    <lineage>
        <taxon>Eukaryota</taxon>
        <taxon>Viridiplantae</taxon>
        <taxon>Streptophyta</taxon>
        <taxon>Embryophyta</taxon>
        <taxon>Tracheophyta</taxon>
        <taxon>Spermatophyta</taxon>
        <taxon>Magnoliopsida</taxon>
        <taxon>eudicotyledons</taxon>
        <taxon>Gunneridae</taxon>
        <taxon>Pentapetalae</taxon>
        <taxon>asterids</taxon>
        <taxon>Ericales</taxon>
        <taxon>Theaceae</taxon>
        <taxon>Camellia</taxon>
    </lineage>
</organism>
<dbReference type="Proteomes" id="UP000306102">
    <property type="component" value="Unassembled WGS sequence"/>
</dbReference>
<evidence type="ECO:0000259" key="2">
    <source>
        <dbReference type="Pfam" id="PF14780"/>
    </source>
</evidence>
<sequence length="354" mass="40036">MGSEIEIVEERLKSFLGQLQTECGILDRIVYKNKNQHRRCSYFQYLLKVRRDLRLLQSAHIEEIVSSSFQVIHGTKPKQKVQLLESCKRCSRRQVLLECPSAMHNIKCSLRSKILLDVVTVFNMVSSLSQKEQSVKLTHEGFEVFTEYYPMKDQVVLLDCVWETDKFVLHERINKSQTECQDRETREVSLEASAIQYQSIEVLLGDLVLNGLFDMWVIATYDESGKEDPNCTSDGLAHIKVNNTCSFEGPVIENDDAKKIEHCSKVEDVSGSPRENLPSEIGLPTDSSSSVRSDPLKLKPGSKNKVAFISVNKPAVSTTNVTELHIKGTESRSDDKEDPFFSLLPGGNLKDSLF</sequence>
<feature type="domain" description="Nucleolus and neural progenitor protein-like N-terminal" evidence="2">
    <location>
        <begin position="4"/>
        <end position="74"/>
    </location>
</feature>
<feature type="region of interest" description="Disordered" evidence="1">
    <location>
        <begin position="265"/>
        <end position="301"/>
    </location>
</feature>
<name>A0A4S4DBC5_CAMSN</name>
<keyword evidence="4" id="KW-1185">Reference proteome</keyword>
<dbReference type="InterPro" id="IPR027951">
    <property type="entry name" value="Nepro_N"/>
</dbReference>
<comment type="caution">
    <text evidence="3">The sequence shown here is derived from an EMBL/GenBank/DDBJ whole genome shotgun (WGS) entry which is preliminary data.</text>
</comment>
<dbReference type="PANTHER" id="PTHR34786:SF1">
    <property type="entry name" value="OS09G0504900 PROTEIN"/>
    <property type="match status" value="1"/>
</dbReference>
<dbReference type="EMBL" id="SDRB02011839">
    <property type="protein sequence ID" value="THF99857.1"/>
    <property type="molecule type" value="Genomic_DNA"/>
</dbReference>
<dbReference type="PANTHER" id="PTHR34786">
    <property type="entry name" value="OS09G0504900 PROTEIN"/>
    <property type="match status" value="1"/>
</dbReference>
<proteinExistence type="predicted"/>
<evidence type="ECO:0000313" key="3">
    <source>
        <dbReference type="EMBL" id="THF99857.1"/>
    </source>
</evidence>
<evidence type="ECO:0000313" key="4">
    <source>
        <dbReference type="Proteomes" id="UP000306102"/>
    </source>
</evidence>
<reference evidence="3 4" key="1">
    <citation type="journal article" date="2018" name="Proc. Natl. Acad. Sci. U.S.A.">
        <title>Draft genome sequence of Camellia sinensis var. sinensis provides insights into the evolution of the tea genome and tea quality.</title>
        <authorList>
            <person name="Wei C."/>
            <person name="Yang H."/>
            <person name="Wang S."/>
            <person name="Zhao J."/>
            <person name="Liu C."/>
            <person name="Gao L."/>
            <person name="Xia E."/>
            <person name="Lu Y."/>
            <person name="Tai Y."/>
            <person name="She G."/>
            <person name="Sun J."/>
            <person name="Cao H."/>
            <person name="Tong W."/>
            <person name="Gao Q."/>
            <person name="Li Y."/>
            <person name="Deng W."/>
            <person name="Jiang X."/>
            <person name="Wang W."/>
            <person name="Chen Q."/>
            <person name="Zhang S."/>
            <person name="Li H."/>
            <person name="Wu J."/>
            <person name="Wang P."/>
            <person name="Li P."/>
            <person name="Shi C."/>
            <person name="Zheng F."/>
            <person name="Jian J."/>
            <person name="Huang B."/>
            <person name="Shan D."/>
            <person name="Shi M."/>
            <person name="Fang C."/>
            <person name="Yue Y."/>
            <person name="Li F."/>
            <person name="Li D."/>
            <person name="Wei S."/>
            <person name="Han B."/>
            <person name="Jiang C."/>
            <person name="Yin Y."/>
            <person name="Xia T."/>
            <person name="Zhang Z."/>
            <person name="Bennetzen J.L."/>
            <person name="Zhao S."/>
            <person name="Wan X."/>
        </authorList>
    </citation>
    <scope>NUCLEOTIDE SEQUENCE [LARGE SCALE GENOMIC DNA]</scope>
    <source>
        <strain evidence="4">cv. Shuchazao</strain>
        <tissue evidence="3">Leaf</tissue>
    </source>
</reference>
<evidence type="ECO:0000256" key="1">
    <source>
        <dbReference type="SAM" id="MobiDB-lite"/>
    </source>
</evidence>